<accession>A0A2S2DRE0</accession>
<evidence type="ECO:0000313" key="2">
    <source>
        <dbReference type="EMBL" id="AWL07918.1"/>
    </source>
</evidence>
<dbReference type="PANTHER" id="PTHR43861:SF3">
    <property type="entry name" value="PUTATIVE (AFU_ORTHOLOGUE AFUA_2G14390)-RELATED"/>
    <property type="match status" value="1"/>
</dbReference>
<evidence type="ECO:0000256" key="1">
    <source>
        <dbReference type="ARBA" id="ARBA00022679"/>
    </source>
</evidence>
<dbReference type="Pfam" id="PF13489">
    <property type="entry name" value="Methyltransf_23"/>
    <property type="match status" value="1"/>
</dbReference>
<gene>
    <name evidence="2" type="ORF">HME7025_00033</name>
</gene>
<dbReference type="GO" id="GO:0016740">
    <property type="term" value="F:transferase activity"/>
    <property type="evidence" value="ECO:0007669"/>
    <property type="project" value="UniProtKB-KW"/>
</dbReference>
<protein>
    <recommendedName>
        <fullName evidence="4">Class I SAM-dependent methyltransferase</fullName>
    </recommendedName>
</protein>
<dbReference type="AlphaFoldDB" id="A0A2S2DRE0"/>
<keyword evidence="3" id="KW-1185">Reference proteome</keyword>
<dbReference type="RefSeq" id="WP_109321699.1">
    <property type="nucleotide sequence ID" value="NZ_CP029346.1"/>
</dbReference>
<dbReference type="Gene3D" id="3.40.50.150">
    <property type="entry name" value="Vaccinia Virus protein VP39"/>
    <property type="match status" value="1"/>
</dbReference>
<dbReference type="Proteomes" id="UP000245468">
    <property type="component" value="Chromosome"/>
</dbReference>
<dbReference type="InterPro" id="IPR029063">
    <property type="entry name" value="SAM-dependent_MTases_sf"/>
</dbReference>
<evidence type="ECO:0000313" key="3">
    <source>
        <dbReference type="Proteomes" id="UP000245468"/>
    </source>
</evidence>
<dbReference type="PANTHER" id="PTHR43861">
    <property type="entry name" value="TRANS-ACONITATE 2-METHYLTRANSFERASE-RELATED"/>
    <property type="match status" value="1"/>
</dbReference>
<dbReference type="CDD" id="cd02440">
    <property type="entry name" value="AdoMet_MTases"/>
    <property type="match status" value="1"/>
</dbReference>
<reference evidence="3" key="1">
    <citation type="submission" date="2018-05" db="EMBL/GenBank/DDBJ databases">
        <title>Pseudarcicella sp. HME7025 Genome sequencing and assembly.</title>
        <authorList>
            <person name="Kim H."/>
            <person name="Kang H."/>
            <person name="Joh K."/>
        </authorList>
    </citation>
    <scope>NUCLEOTIDE SEQUENCE [LARGE SCALE GENOMIC DNA]</scope>
    <source>
        <strain evidence="3">HME7025</strain>
    </source>
</reference>
<organism evidence="2 3">
    <name type="scientific">Aquirufa nivalisilvae</name>
    <dbReference type="NCBI Taxonomy" id="2516557"/>
    <lineage>
        <taxon>Bacteria</taxon>
        <taxon>Pseudomonadati</taxon>
        <taxon>Bacteroidota</taxon>
        <taxon>Cytophagia</taxon>
        <taxon>Cytophagales</taxon>
        <taxon>Flectobacillaceae</taxon>
        <taxon>Aquirufa</taxon>
    </lineage>
</organism>
<proteinExistence type="predicted"/>
<dbReference type="KEGG" id="psez:HME7025_00033"/>
<dbReference type="EMBL" id="CP029346">
    <property type="protein sequence ID" value="AWL07918.1"/>
    <property type="molecule type" value="Genomic_DNA"/>
</dbReference>
<name>A0A2S2DRE0_9BACT</name>
<dbReference type="OrthoDB" id="2370471at2"/>
<keyword evidence="1" id="KW-0808">Transferase</keyword>
<evidence type="ECO:0008006" key="4">
    <source>
        <dbReference type="Google" id="ProtNLM"/>
    </source>
</evidence>
<dbReference type="SUPFAM" id="SSF53335">
    <property type="entry name" value="S-adenosyl-L-methionine-dependent methyltransferases"/>
    <property type="match status" value="1"/>
</dbReference>
<sequence>MEELKECPACSHQEFRPILNTKDYTVSHLSFQLVECQNCHLRFTNPRPKAEEAGPYYQSENYISHSNTDKGLINQLYQQVRNITLRLKTNWIESEKKDDKKLLDIGCGTGHFLHACQIRGWNIQGMELDPSTAEKAAKLTGQAIYPHLTSIPESEKFQVISLWHVLEHVYELHEYFAFFKKALAQNGKLLLALPNCKSYDASYFKEYWAAYDVPRHIYHFTPETIQFIANQYGFSLKEKKGLIFDSFYISLMSHEYQSGSKKIIQSFMIGLISNIKAMLGQGNYSSNLYIFEHAK</sequence>